<evidence type="ECO:0000256" key="7">
    <source>
        <dbReference type="ARBA" id="ARBA00023169"/>
    </source>
</evidence>
<keyword evidence="7" id="KW-0270">Exopolysaccharide synthesis</keyword>
<sequence>MIRLFKHYVPHAVLLLGLLDFITLLCSAEAAWVIRAREIGMDVDYVLNRAGPLLSFAAALQVSMIAVGVYGNEALQSLRYAVARLLVAVSLGIIFLSVMYFLLPGLTLWRSNSLYAMMIAGAALIMIRIVLGSMFGGEVFKRRLIVLGAGARAERVRQLEQRKGSGFLVVGYIGMNDGTHVIPEAINRSAIYNLSDFVVRLAASEVVLALEERRNAIPMSDLLRIKTTGVHVNDLSTFLERETGRVDLDSVNPSWLIFSDGFSAGRRLSSIAKRLFDIIASAALLILTGPVILLSALLVKLDSKGPAFYRQERVGLYGQEFWIVKLRTMRTDAEVAGQAVWAEKDDPRITRIGRWLRKLRIDELPQTWTVLKGHMSFVGPRPERRQFVDDLEQQLRYYAERHMVKPGITGWAQINYPYGASLEDSRNKLEYDLYYAKNYTPFLDLLILIQTVRVVLWPDGAR</sequence>
<dbReference type="AlphaFoldDB" id="A0A841J1V6"/>
<organism evidence="10 11">
    <name type="scientific">Sphingobium subterraneum</name>
    <dbReference type="NCBI Taxonomy" id="627688"/>
    <lineage>
        <taxon>Bacteria</taxon>
        <taxon>Pseudomonadati</taxon>
        <taxon>Pseudomonadota</taxon>
        <taxon>Alphaproteobacteria</taxon>
        <taxon>Sphingomonadales</taxon>
        <taxon>Sphingomonadaceae</taxon>
        <taxon>Sphingobium</taxon>
    </lineage>
</organism>
<reference evidence="10 11" key="1">
    <citation type="submission" date="2020-08" db="EMBL/GenBank/DDBJ databases">
        <title>Genomic Encyclopedia of Type Strains, Phase IV (KMG-IV): sequencing the most valuable type-strain genomes for metagenomic binning, comparative biology and taxonomic classification.</title>
        <authorList>
            <person name="Goeker M."/>
        </authorList>
    </citation>
    <scope>NUCLEOTIDE SEQUENCE [LARGE SCALE GENOMIC DNA]</scope>
    <source>
        <strain evidence="10 11">DSM 102255</strain>
    </source>
</reference>
<keyword evidence="4 8" id="KW-0812">Transmembrane</keyword>
<evidence type="ECO:0000256" key="4">
    <source>
        <dbReference type="ARBA" id="ARBA00022692"/>
    </source>
</evidence>
<dbReference type="NCBIfam" id="TIGR03013">
    <property type="entry name" value="EpsB_2"/>
    <property type="match status" value="1"/>
</dbReference>
<dbReference type="InterPro" id="IPR017475">
    <property type="entry name" value="EPS_sugar_tfrase"/>
</dbReference>
<dbReference type="NCBIfam" id="TIGR03025">
    <property type="entry name" value="EPS_sugtrans"/>
    <property type="match status" value="1"/>
</dbReference>
<feature type="transmembrane region" description="Helical" evidence="8">
    <location>
        <begin position="275"/>
        <end position="299"/>
    </location>
</feature>
<dbReference type="RefSeq" id="WP_184081007.1">
    <property type="nucleotide sequence ID" value="NZ_JACIJP010000004.1"/>
</dbReference>
<name>A0A841J1V6_9SPHN</name>
<dbReference type="Proteomes" id="UP000552700">
    <property type="component" value="Unassembled WGS sequence"/>
</dbReference>
<accession>A0A841J1V6</accession>
<dbReference type="InterPro" id="IPR017464">
    <property type="entry name" value="Sugar_tfrase_EpsB_2"/>
</dbReference>
<keyword evidence="3 10" id="KW-0808">Transferase</keyword>
<keyword evidence="5 8" id="KW-1133">Transmembrane helix</keyword>
<evidence type="ECO:0000256" key="1">
    <source>
        <dbReference type="ARBA" id="ARBA00004141"/>
    </source>
</evidence>
<evidence type="ECO:0000259" key="9">
    <source>
        <dbReference type="Pfam" id="PF02397"/>
    </source>
</evidence>
<comment type="subcellular location">
    <subcellularLocation>
        <location evidence="1">Membrane</location>
        <topology evidence="1">Multi-pass membrane protein</topology>
    </subcellularLocation>
</comment>
<proteinExistence type="inferred from homology"/>
<evidence type="ECO:0000256" key="2">
    <source>
        <dbReference type="ARBA" id="ARBA00006464"/>
    </source>
</evidence>
<gene>
    <name evidence="10" type="ORF">FHS92_002437</name>
</gene>
<feature type="transmembrane region" description="Helical" evidence="8">
    <location>
        <begin position="12"/>
        <end position="33"/>
    </location>
</feature>
<comment type="caution">
    <text evidence="10">The sequence shown here is derived from an EMBL/GenBank/DDBJ whole genome shotgun (WGS) entry which is preliminary data.</text>
</comment>
<dbReference type="GO" id="GO:0016780">
    <property type="term" value="F:phosphotransferase activity, for other substituted phosphate groups"/>
    <property type="evidence" value="ECO:0007669"/>
    <property type="project" value="TreeGrafter"/>
</dbReference>
<dbReference type="Pfam" id="PF02397">
    <property type="entry name" value="Bac_transf"/>
    <property type="match status" value="1"/>
</dbReference>
<dbReference type="GO" id="GO:0000271">
    <property type="term" value="P:polysaccharide biosynthetic process"/>
    <property type="evidence" value="ECO:0007669"/>
    <property type="project" value="UniProtKB-KW"/>
</dbReference>
<keyword evidence="11" id="KW-1185">Reference proteome</keyword>
<dbReference type="PANTHER" id="PTHR30576:SF0">
    <property type="entry name" value="UNDECAPRENYL-PHOSPHATE N-ACETYLGALACTOSAMINYL 1-PHOSPHATE TRANSFERASE-RELATED"/>
    <property type="match status" value="1"/>
</dbReference>
<evidence type="ECO:0000256" key="3">
    <source>
        <dbReference type="ARBA" id="ARBA00022679"/>
    </source>
</evidence>
<feature type="transmembrane region" description="Helical" evidence="8">
    <location>
        <begin position="82"/>
        <end position="103"/>
    </location>
</feature>
<feature type="domain" description="Bacterial sugar transferase" evidence="9">
    <location>
        <begin position="273"/>
        <end position="456"/>
    </location>
</feature>
<protein>
    <submittedName>
        <fullName evidence="10">Sugar transferase (PEP-CTERM system associated)</fullName>
    </submittedName>
</protein>
<evidence type="ECO:0000256" key="5">
    <source>
        <dbReference type="ARBA" id="ARBA00022989"/>
    </source>
</evidence>
<evidence type="ECO:0000313" key="11">
    <source>
        <dbReference type="Proteomes" id="UP000552700"/>
    </source>
</evidence>
<feature type="transmembrane region" description="Helical" evidence="8">
    <location>
        <begin position="53"/>
        <end position="70"/>
    </location>
</feature>
<feature type="transmembrane region" description="Helical" evidence="8">
    <location>
        <begin position="115"/>
        <end position="135"/>
    </location>
</feature>
<dbReference type="EMBL" id="JACIJP010000004">
    <property type="protein sequence ID" value="MBB6124684.1"/>
    <property type="molecule type" value="Genomic_DNA"/>
</dbReference>
<keyword evidence="6 8" id="KW-0472">Membrane</keyword>
<evidence type="ECO:0000256" key="8">
    <source>
        <dbReference type="SAM" id="Phobius"/>
    </source>
</evidence>
<dbReference type="GO" id="GO:0016020">
    <property type="term" value="C:membrane"/>
    <property type="evidence" value="ECO:0007669"/>
    <property type="project" value="UniProtKB-SubCell"/>
</dbReference>
<evidence type="ECO:0000256" key="6">
    <source>
        <dbReference type="ARBA" id="ARBA00023136"/>
    </source>
</evidence>
<dbReference type="InterPro" id="IPR003362">
    <property type="entry name" value="Bact_transf"/>
</dbReference>
<evidence type="ECO:0000313" key="10">
    <source>
        <dbReference type="EMBL" id="MBB6124684.1"/>
    </source>
</evidence>
<dbReference type="PANTHER" id="PTHR30576">
    <property type="entry name" value="COLANIC BIOSYNTHESIS UDP-GLUCOSE LIPID CARRIER TRANSFERASE"/>
    <property type="match status" value="1"/>
</dbReference>
<comment type="similarity">
    <text evidence="2">Belongs to the bacterial sugar transferase family.</text>
</comment>